<dbReference type="SUPFAM" id="SSF53244">
    <property type="entry name" value="MurD-like peptide ligases, peptide-binding domain"/>
    <property type="match status" value="1"/>
</dbReference>
<evidence type="ECO:0000259" key="14">
    <source>
        <dbReference type="Pfam" id="PF01225"/>
    </source>
</evidence>
<evidence type="ECO:0000256" key="6">
    <source>
        <dbReference type="ARBA" id="ARBA00022741"/>
    </source>
</evidence>
<evidence type="ECO:0000256" key="8">
    <source>
        <dbReference type="ARBA" id="ARBA00022960"/>
    </source>
</evidence>
<keyword evidence="8 12" id="KW-0133">Cell shape</keyword>
<dbReference type="Pfam" id="PF08245">
    <property type="entry name" value="Mur_ligase_M"/>
    <property type="match status" value="1"/>
</dbReference>
<dbReference type="GO" id="GO:0005737">
    <property type="term" value="C:cytoplasm"/>
    <property type="evidence" value="ECO:0007669"/>
    <property type="project" value="UniProtKB-SubCell"/>
</dbReference>
<feature type="binding site" evidence="12">
    <location>
        <position position="153"/>
    </location>
    <ligand>
        <name>UDP-N-acetyl-alpha-D-muramoyl-L-alanyl-D-glutamate</name>
        <dbReference type="ChEBI" id="CHEBI:83900"/>
    </ligand>
</feature>
<keyword evidence="3 12" id="KW-0963">Cytoplasm</keyword>
<evidence type="ECO:0000256" key="2">
    <source>
        <dbReference type="ARBA" id="ARBA00005898"/>
    </source>
</evidence>
<feature type="binding site" evidence="12">
    <location>
        <position position="184"/>
    </location>
    <ligand>
        <name>UDP-N-acetyl-alpha-D-muramoyl-L-alanyl-D-glutamate</name>
        <dbReference type="ChEBI" id="CHEBI:83900"/>
    </ligand>
</feature>
<comment type="similarity">
    <text evidence="2 12">Belongs to the MurCDEF family. MurE subfamily.</text>
</comment>
<dbReference type="NCBIfam" id="NF001126">
    <property type="entry name" value="PRK00139.1-4"/>
    <property type="match status" value="1"/>
</dbReference>
<protein>
    <recommendedName>
        <fullName evidence="12">UDP-N-acetylmuramyl-tripeptide synthetase</fullName>
        <ecNumber evidence="12">6.3.2.-</ecNumber>
    </recommendedName>
    <alternativeName>
        <fullName evidence="12">UDP-MurNAc-tripeptide synthetase</fullName>
    </alternativeName>
</protein>
<dbReference type="SUPFAM" id="SSF63418">
    <property type="entry name" value="MurE/MurF N-terminal domain"/>
    <property type="match status" value="1"/>
</dbReference>
<proteinExistence type="inferred from homology"/>
<dbReference type="PANTHER" id="PTHR23135">
    <property type="entry name" value="MUR LIGASE FAMILY MEMBER"/>
    <property type="match status" value="1"/>
</dbReference>
<evidence type="ECO:0000256" key="4">
    <source>
        <dbReference type="ARBA" id="ARBA00022598"/>
    </source>
</evidence>
<dbReference type="InterPro" id="IPR018109">
    <property type="entry name" value="Folylpolyglutamate_synth_CS"/>
</dbReference>
<dbReference type="InterPro" id="IPR035911">
    <property type="entry name" value="MurE/MurF_N"/>
</dbReference>
<dbReference type="InterPro" id="IPR036565">
    <property type="entry name" value="Mur-like_cat_sf"/>
</dbReference>
<evidence type="ECO:0000256" key="12">
    <source>
        <dbReference type="HAMAP-Rule" id="MF_00208"/>
    </source>
</evidence>
<dbReference type="RefSeq" id="WP_135328687.1">
    <property type="nucleotide sequence ID" value="NZ_SRJC01000008.1"/>
</dbReference>
<dbReference type="Gene3D" id="3.40.1390.10">
    <property type="entry name" value="MurE/MurF, N-terminal domain"/>
    <property type="match status" value="1"/>
</dbReference>
<keyword evidence="7 12" id="KW-0067">ATP-binding</keyword>
<feature type="domain" description="Mur ligase C-terminal" evidence="15">
    <location>
        <begin position="330"/>
        <end position="458"/>
    </location>
</feature>
<comment type="subcellular location">
    <subcellularLocation>
        <location evidence="12 13">Cytoplasm</location>
    </subcellularLocation>
</comment>
<evidence type="ECO:0000256" key="10">
    <source>
        <dbReference type="ARBA" id="ARBA00023306"/>
    </source>
</evidence>
<dbReference type="HAMAP" id="MF_00208">
    <property type="entry name" value="MurE"/>
    <property type="match status" value="1"/>
</dbReference>
<dbReference type="InterPro" id="IPR004101">
    <property type="entry name" value="Mur_ligase_C"/>
</dbReference>
<keyword evidence="10 12" id="KW-0131">Cell cycle</keyword>
<keyword evidence="12" id="KW-0460">Magnesium</keyword>
<evidence type="ECO:0000256" key="9">
    <source>
        <dbReference type="ARBA" id="ARBA00022984"/>
    </source>
</evidence>
<dbReference type="STRING" id="192814.GCA_900166575_00220"/>
<dbReference type="NCBIfam" id="TIGR01085">
    <property type="entry name" value="murE"/>
    <property type="match status" value="1"/>
</dbReference>
<comment type="function">
    <text evidence="12">Catalyzes the addition of an amino acid to the nucleotide precursor UDP-N-acetylmuramoyl-L-alanyl-D-glutamate (UMAG) in the biosynthesis of bacterial cell-wall peptidoglycan.</text>
</comment>
<dbReference type="Proteomes" id="UP000297982">
    <property type="component" value="Unassembled WGS sequence"/>
</dbReference>
<gene>
    <name evidence="12" type="primary">murE</name>
    <name evidence="17" type="ORF">E4663_18180</name>
</gene>
<comment type="pathway">
    <text evidence="1 12 13">Cell wall biogenesis; peptidoglycan biosynthesis.</text>
</comment>
<feature type="binding site" evidence="12">
    <location>
        <position position="33"/>
    </location>
    <ligand>
        <name>UDP-N-acetyl-alpha-D-muramoyl-L-alanyl-D-glutamate</name>
        <dbReference type="ChEBI" id="CHEBI:83900"/>
    </ligand>
</feature>
<dbReference type="EC" id="6.3.2.-" evidence="12"/>
<dbReference type="UniPathway" id="UPA00219"/>
<feature type="binding site" evidence="12">
    <location>
        <position position="186"/>
    </location>
    <ligand>
        <name>UDP-N-acetyl-alpha-D-muramoyl-L-alanyl-D-glutamate</name>
        <dbReference type="ChEBI" id="CHEBI:83900"/>
    </ligand>
</feature>
<dbReference type="InterPro" id="IPR013221">
    <property type="entry name" value="Mur_ligase_cen"/>
</dbReference>
<evidence type="ECO:0000256" key="1">
    <source>
        <dbReference type="ARBA" id="ARBA00004752"/>
    </source>
</evidence>
<name>A0A4Z0GX22_9BACI</name>
<feature type="domain" description="Mur ligase N-terminal catalytic" evidence="14">
    <location>
        <begin position="26"/>
        <end position="98"/>
    </location>
</feature>
<evidence type="ECO:0000313" key="17">
    <source>
        <dbReference type="EMBL" id="TGB01079.1"/>
    </source>
</evidence>
<evidence type="ECO:0000256" key="11">
    <source>
        <dbReference type="ARBA" id="ARBA00023316"/>
    </source>
</evidence>
<dbReference type="PROSITE" id="PS01011">
    <property type="entry name" value="FOLYLPOLYGLU_SYNT_1"/>
    <property type="match status" value="1"/>
</dbReference>
<keyword evidence="11 12" id="KW-0961">Cell wall biogenesis/degradation</keyword>
<keyword evidence="9 12" id="KW-0573">Peptidoglycan synthesis</keyword>
<dbReference type="InterPro" id="IPR005761">
    <property type="entry name" value="UDP-N-AcMur-Glu-dNH2Pim_ligase"/>
</dbReference>
<feature type="domain" description="Mur ligase central" evidence="16">
    <location>
        <begin position="110"/>
        <end position="307"/>
    </location>
</feature>
<evidence type="ECO:0000259" key="15">
    <source>
        <dbReference type="Pfam" id="PF02875"/>
    </source>
</evidence>
<dbReference type="GO" id="GO:0004326">
    <property type="term" value="F:tetrahydrofolylpolyglutamate synthase activity"/>
    <property type="evidence" value="ECO:0007669"/>
    <property type="project" value="InterPro"/>
</dbReference>
<keyword evidence="5 12" id="KW-0132">Cell division</keyword>
<evidence type="ECO:0000256" key="7">
    <source>
        <dbReference type="ARBA" id="ARBA00022840"/>
    </source>
</evidence>
<feature type="binding site" evidence="12">
    <location>
        <position position="178"/>
    </location>
    <ligand>
        <name>UDP-N-acetyl-alpha-D-muramoyl-L-alanyl-D-glutamate</name>
        <dbReference type="ChEBI" id="CHEBI:83900"/>
    </ligand>
</feature>
<comment type="PTM">
    <text evidence="12">Carboxylation is probably crucial for Mg(2+) binding and, consequently, for the gamma-phosphate positioning of ATP.</text>
</comment>
<sequence length="483" mass="53795">MELIELANILDFEQEGTLGDFPDTIVKGLSYRSQDVQEGYIFVAIKGYHQDGHNYIEHAIENGACAVVGEKPITGLKVPYIQVDNSRKALGLISDHFYDYPTHNKTLIGITGTNGKTTTSFLLRHILEGNGYSCALFGSTKNIVNGESFATANTTPNLLEINRLLSKSDDDVVVMEVSSHALTQYRVEGITFDYALFTNLSHDHLDYHDSMEDYFEAKRKLFDMLKAEGQAVINTDDYWGEQLASQLESQAVSTVSIGENAASDVRIAEYTSTPRQLLLTEKHERVSIEPKLYGLHNMYNIAMAYGTARQIGVDSRGAVESIESFDGVEGRFNRIELESGVTCIVDYAHTPDALFHSLNAARELCEGDLIHLFGFRGDRDPSKRGEMISISSELSDRYILTFDDLNSVSPSEMEESLIRLQETYGNEKAKVITDRTLAIAEAIKTAEKGDCILITGKGLEKYQQDYHHPVHNDKEAVLYLGGI</sequence>
<dbReference type="GO" id="GO:0071555">
    <property type="term" value="P:cell wall organization"/>
    <property type="evidence" value="ECO:0007669"/>
    <property type="project" value="UniProtKB-KW"/>
</dbReference>
<comment type="caution">
    <text evidence="17">The sequence shown here is derived from an EMBL/GenBank/DDBJ whole genome shotgun (WGS) entry which is preliminary data.</text>
</comment>
<dbReference type="GO" id="GO:0005524">
    <property type="term" value="F:ATP binding"/>
    <property type="evidence" value="ECO:0007669"/>
    <property type="project" value="UniProtKB-UniRule"/>
</dbReference>
<dbReference type="Gene3D" id="3.90.190.20">
    <property type="entry name" value="Mur ligase, C-terminal domain"/>
    <property type="match status" value="1"/>
</dbReference>
<keyword evidence="18" id="KW-1185">Reference proteome</keyword>
<keyword evidence="6 12" id="KW-0547">Nucleotide-binding</keyword>
<evidence type="ECO:0000256" key="3">
    <source>
        <dbReference type="ARBA" id="ARBA00022490"/>
    </source>
</evidence>
<comment type="cofactor">
    <cofactor evidence="12">
        <name>Mg(2+)</name>
        <dbReference type="ChEBI" id="CHEBI:18420"/>
    </cofactor>
</comment>
<accession>A0A4Z0GX22</accession>
<dbReference type="GO" id="GO:0051301">
    <property type="term" value="P:cell division"/>
    <property type="evidence" value="ECO:0007669"/>
    <property type="project" value="UniProtKB-KW"/>
</dbReference>
<dbReference type="Pfam" id="PF02875">
    <property type="entry name" value="Mur_ligase_C"/>
    <property type="match status" value="1"/>
</dbReference>
<feature type="binding site" evidence="12">
    <location>
        <begin position="112"/>
        <end position="118"/>
    </location>
    <ligand>
        <name>ATP</name>
        <dbReference type="ChEBI" id="CHEBI:30616"/>
    </ligand>
</feature>
<organism evidence="17 18">
    <name type="scientific">Halobacillus salinus</name>
    <dbReference type="NCBI Taxonomy" id="192814"/>
    <lineage>
        <taxon>Bacteria</taxon>
        <taxon>Bacillati</taxon>
        <taxon>Bacillota</taxon>
        <taxon>Bacilli</taxon>
        <taxon>Bacillales</taxon>
        <taxon>Bacillaceae</taxon>
        <taxon>Halobacillus</taxon>
    </lineage>
</organism>
<dbReference type="SUPFAM" id="SSF53623">
    <property type="entry name" value="MurD-like peptide ligases, catalytic domain"/>
    <property type="match status" value="1"/>
</dbReference>
<comment type="caution">
    <text evidence="12">Lacks conserved residue(s) required for the propagation of feature annotation.</text>
</comment>
<reference evidence="17 18" key="1">
    <citation type="journal article" date="2003" name="Int. J. Syst. Evol. Microbiol.">
        <title>Halobacillus salinus sp. nov., isolated from a salt lake on the coast of the East Sea in Korea.</title>
        <authorList>
            <person name="Yoon J.H."/>
            <person name="Kang K.H."/>
            <person name="Park Y.H."/>
        </authorList>
    </citation>
    <scope>NUCLEOTIDE SEQUENCE [LARGE SCALE GENOMIC DNA]</scope>
    <source>
        <strain evidence="17 18">HSL-3</strain>
    </source>
</reference>
<dbReference type="EMBL" id="SRJC01000008">
    <property type="protein sequence ID" value="TGB01079.1"/>
    <property type="molecule type" value="Genomic_DNA"/>
</dbReference>
<dbReference type="InterPro" id="IPR036615">
    <property type="entry name" value="Mur_ligase_C_dom_sf"/>
</dbReference>
<feature type="binding site" evidence="12">
    <location>
        <begin position="154"/>
        <end position="155"/>
    </location>
    <ligand>
        <name>UDP-N-acetyl-alpha-D-muramoyl-L-alanyl-D-glutamate</name>
        <dbReference type="ChEBI" id="CHEBI:83900"/>
    </ligand>
</feature>
<dbReference type="Gene3D" id="3.40.1190.10">
    <property type="entry name" value="Mur-like, catalytic domain"/>
    <property type="match status" value="1"/>
</dbReference>
<dbReference type="InterPro" id="IPR000713">
    <property type="entry name" value="Mur_ligase_N"/>
</dbReference>
<dbReference type="Pfam" id="PF01225">
    <property type="entry name" value="Mur_ligase"/>
    <property type="match status" value="1"/>
</dbReference>
<evidence type="ECO:0000256" key="5">
    <source>
        <dbReference type="ARBA" id="ARBA00022618"/>
    </source>
</evidence>
<dbReference type="GO" id="GO:0009252">
    <property type="term" value="P:peptidoglycan biosynthetic process"/>
    <property type="evidence" value="ECO:0007669"/>
    <property type="project" value="UniProtKB-UniRule"/>
</dbReference>
<keyword evidence="4 12" id="KW-0436">Ligase</keyword>
<evidence type="ECO:0000313" key="18">
    <source>
        <dbReference type="Proteomes" id="UP000297982"/>
    </source>
</evidence>
<dbReference type="GO" id="GO:0000287">
    <property type="term" value="F:magnesium ion binding"/>
    <property type="evidence" value="ECO:0007669"/>
    <property type="project" value="UniProtKB-UniRule"/>
</dbReference>
<evidence type="ECO:0000259" key="16">
    <source>
        <dbReference type="Pfam" id="PF08245"/>
    </source>
</evidence>
<evidence type="ECO:0000256" key="13">
    <source>
        <dbReference type="RuleBase" id="RU004135"/>
    </source>
</evidence>
<dbReference type="AlphaFoldDB" id="A0A4Z0GX22"/>
<feature type="modified residue" description="N6-carboxylysine" evidence="12">
    <location>
        <position position="218"/>
    </location>
</feature>
<dbReference type="PANTHER" id="PTHR23135:SF4">
    <property type="entry name" value="UDP-N-ACETYLMURAMOYL-L-ALANYL-D-GLUTAMATE--2,6-DIAMINOPIMELATE LIGASE MURE HOMOLOG, CHLOROPLASTIC"/>
    <property type="match status" value="1"/>
</dbReference>
<dbReference type="GO" id="GO:0008360">
    <property type="term" value="P:regulation of cell shape"/>
    <property type="evidence" value="ECO:0007669"/>
    <property type="project" value="UniProtKB-KW"/>
</dbReference>